<evidence type="ECO:0000256" key="2">
    <source>
        <dbReference type="ARBA" id="ARBA00009387"/>
    </source>
</evidence>
<reference evidence="5 6" key="1">
    <citation type="submission" date="2018-04" db="EMBL/GenBank/DDBJ databases">
        <title>Pelagivirga bohaiensis gen. nov., sp. nov., a bacterium isolated from the Bohai Sea.</title>
        <authorList>
            <person name="Ji X."/>
        </authorList>
    </citation>
    <scope>NUCLEOTIDE SEQUENCE [LARGE SCALE GENOMIC DNA]</scope>
    <source>
        <strain evidence="5 6">BH-SD16</strain>
    </source>
</reference>
<evidence type="ECO:0000313" key="6">
    <source>
        <dbReference type="Proteomes" id="UP000244817"/>
    </source>
</evidence>
<feature type="signal peptide" evidence="3">
    <location>
        <begin position="1"/>
        <end position="29"/>
    </location>
</feature>
<dbReference type="InterPro" id="IPR008258">
    <property type="entry name" value="Transglycosylase_SLT_dom_1"/>
</dbReference>
<keyword evidence="6" id="KW-1185">Reference proteome</keyword>
<feature type="domain" description="Transglycosylase SLT" evidence="4">
    <location>
        <begin position="155"/>
        <end position="247"/>
    </location>
</feature>
<organism evidence="5 6">
    <name type="scientific">Thalassorhabdomicrobium marinisediminis</name>
    <dbReference type="NCBI Taxonomy" id="2170577"/>
    <lineage>
        <taxon>Bacteria</taxon>
        <taxon>Pseudomonadati</taxon>
        <taxon>Pseudomonadota</taxon>
        <taxon>Alphaproteobacteria</taxon>
        <taxon>Rhodobacterales</taxon>
        <taxon>Paracoccaceae</taxon>
        <taxon>Thalassorhabdomicrobium</taxon>
    </lineage>
</organism>
<dbReference type="PANTHER" id="PTHR37423:SF2">
    <property type="entry name" value="MEMBRANE-BOUND LYTIC MUREIN TRANSGLYCOSYLASE C"/>
    <property type="match status" value="1"/>
</dbReference>
<dbReference type="Gene3D" id="1.10.530.10">
    <property type="match status" value="1"/>
</dbReference>
<name>A0A2T7FUE5_9RHOB</name>
<accession>A0A2T7FUE5</accession>
<feature type="chain" id="PRO_5015675809" evidence="3">
    <location>
        <begin position="30"/>
        <end position="291"/>
    </location>
</feature>
<dbReference type="Pfam" id="PF01464">
    <property type="entry name" value="SLT"/>
    <property type="match status" value="1"/>
</dbReference>
<dbReference type="AlphaFoldDB" id="A0A2T7FUE5"/>
<evidence type="ECO:0000313" key="5">
    <source>
        <dbReference type="EMBL" id="PVA05785.1"/>
    </source>
</evidence>
<dbReference type="OrthoDB" id="9815002at2"/>
<dbReference type="InterPro" id="IPR000189">
    <property type="entry name" value="Transglyc_AS"/>
</dbReference>
<dbReference type="SUPFAM" id="SSF53955">
    <property type="entry name" value="Lysozyme-like"/>
    <property type="match status" value="1"/>
</dbReference>
<comment type="caution">
    <text evidence="5">The sequence shown here is derived from an EMBL/GenBank/DDBJ whole genome shotgun (WGS) entry which is preliminary data.</text>
</comment>
<sequence>MRRSKGTIQRIAQTGAVMGLLSAATAAVAESPTLQNDFTFRRVGVPQSGARNRITVQIAPAAPGGPSAPSAAGAAPPIPQAAASPAIAGLAPRSGGVDWYWDAISPSLDEVTSFSLETAVAALGSAPDGQAMPAPRLQGMSELAHRYGRDILAATIGTNVSPALVLAVISVESAGRPDAVSSAGAQGLMQLMPPTAARFGVTNAFDPAQNIKGGTAYLDWLLGEFDNGVIFALAGYNAGEGAVRNNNGVPPYAETLAYVPKVLSAWEVARGLCMTPPELVTDGCVFATSSN</sequence>
<dbReference type="GO" id="GO:0016020">
    <property type="term" value="C:membrane"/>
    <property type="evidence" value="ECO:0007669"/>
    <property type="project" value="InterPro"/>
</dbReference>
<dbReference type="InterPro" id="IPR023346">
    <property type="entry name" value="Lysozyme-like_dom_sf"/>
</dbReference>
<evidence type="ECO:0000259" key="4">
    <source>
        <dbReference type="Pfam" id="PF01464"/>
    </source>
</evidence>
<comment type="similarity">
    <text evidence="1">Belongs to the transglycosylase Slt family.</text>
</comment>
<protein>
    <submittedName>
        <fullName evidence="5">Transglycosylase-like protein</fullName>
    </submittedName>
</protein>
<dbReference type="CDD" id="cd00254">
    <property type="entry name" value="LT-like"/>
    <property type="match status" value="1"/>
</dbReference>
<evidence type="ECO:0000256" key="3">
    <source>
        <dbReference type="SAM" id="SignalP"/>
    </source>
</evidence>
<dbReference type="PANTHER" id="PTHR37423">
    <property type="entry name" value="SOLUBLE LYTIC MUREIN TRANSGLYCOSYLASE-RELATED"/>
    <property type="match status" value="1"/>
</dbReference>
<proteinExistence type="inferred from homology"/>
<comment type="similarity">
    <text evidence="2">Belongs to the virb1 family.</text>
</comment>
<dbReference type="Proteomes" id="UP000244817">
    <property type="component" value="Unassembled WGS sequence"/>
</dbReference>
<keyword evidence="3" id="KW-0732">Signal</keyword>
<dbReference type="GO" id="GO:0000270">
    <property type="term" value="P:peptidoglycan metabolic process"/>
    <property type="evidence" value="ECO:0007669"/>
    <property type="project" value="InterPro"/>
</dbReference>
<dbReference type="PROSITE" id="PS00922">
    <property type="entry name" value="TRANSGLYCOSYLASE"/>
    <property type="match status" value="1"/>
</dbReference>
<dbReference type="RefSeq" id="WP_108641638.1">
    <property type="nucleotide sequence ID" value="NZ_QCYG01000008.1"/>
</dbReference>
<evidence type="ECO:0000256" key="1">
    <source>
        <dbReference type="ARBA" id="ARBA00007734"/>
    </source>
</evidence>
<dbReference type="EMBL" id="QCYG01000008">
    <property type="protein sequence ID" value="PVA05785.1"/>
    <property type="molecule type" value="Genomic_DNA"/>
</dbReference>
<gene>
    <name evidence="5" type="ORF">DC363_13250</name>
</gene>
<dbReference type="GO" id="GO:0008933">
    <property type="term" value="F:peptidoglycan lytic transglycosylase activity"/>
    <property type="evidence" value="ECO:0007669"/>
    <property type="project" value="InterPro"/>
</dbReference>